<protein>
    <recommendedName>
        <fullName evidence="1">DUF551 domain-containing protein</fullName>
    </recommendedName>
</protein>
<comment type="caution">
    <text evidence="2">The sequence shown here is derived from an EMBL/GenBank/DDBJ whole genome shotgun (WGS) entry which is preliminary data.</text>
</comment>
<dbReference type="AlphaFoldDB" id="A0A512B3Y4"/>
<name>A0A512B3Y4_9BACT</name>
<evidence type="ECO:0000313" key="2">
    <source>
        <dbReference type="EMBL" id="GEO06660.1"/>
    </source>
</evidence>
<dbReference type="RefSeq" id="WP_146903160.1">
    <property type="nucleotide sequence ID" value="NZ_BJYS01000042.1"/>
</dbReference>
<keyword evidence="3" id="KW-1185">Reference proteome</keyword>
<evidence type="ECO:0000313" key="3">
    <source>
        <dbReference type="Proteomes" id="UP000321532"/>
    </source>
</evidence>
<organism evidence="2 3">
    <name type="scientific">Adhaeribacter aerolatus</name>
    <dbReference type="NCBI Taxonomy" id="670289"/>
    <lineage>
        <taxon>Bacteria</taxon>
        <taxon>Pseudomonadati</taxon>
        <taxon>Bacteroidota</taxon>
        <taxon>Cytophagia</taxon>
        <taxon>Cytophagales</taxon>
        <taxon>Hymenobacteraceae</taxon>
        <taxon>Adhaeribacter</taxon>
    </lineage>
</organism>
<dbReference type="Pfam" id="PF04448">
    <property type="entry name" value="DUF551"/>
    <property type="match status" value="1"/>
</dbReference>
<proteinExistence type="predicted"/>
<dbReference type="InterPro" id="IPR007539">
    <property type="entry name" value="DUF551"/>
</dbReference>
<feature type="domain" description="DUF551" evidence="1">
    <location>
        <begin position="3"/>
        <end position="66"/>
    </location>
</feature>
<evidence type="ECO:0000259" key="1">
    <source>
        <dbReference type="Pfam" id="PF04448"/>
    </source>
</evidence>
<gene>
    <name evidence="2" type="ORF">AAE02nite_43240</name>
</gene>
<dbReference type="EMBL" id="BJYS01000042">
    <property type="protein sequence ID" value="GEO06660.1"/>
    <property type="molecule type" value="Genomic_DNA"/>
</dbReference>
<accession>A0A512B3Y4</accession>
<reference evidence="2 3" key="1">
    <citation type="submission" date="2019-07" db="EMBL/GenBank/DDBJ databases">
        <title>Whole genome shotgun sequence of Adhaeribacter aerolatus NBRC 106133.</title>
        <authorList>
            <person name="Hosoyama A."/>
            <person name="Uohara A."/>
            <person name="Ohji S."/>
            <person name="Ichikawa N."/>
        </authorList>
    </citation>
    <scope>NUCLEOTIDE SEQUENCE [LARGE SCALE GENOMIC DNA]</scope>
    <source>
        <strain evidence="2 3">NBRC 106133</strain>
    </source>
</reference>
<dbReference type="OrthoDB" id="1938254at2"/>
<dbReference type="Proteomes" id="UP000321532">
    <property type="component" value="Unassembled WGS sequence"/>
</dbReference>
<sequence length="69" mass="8081">MLGWIKKEDKIPQEHQRILATVEMNGKTSVVPCWFVADNRILLNDAPNSQTYSFSMVRAWQPFPEPYQE</sequence>